<dbReference type="EMBL" id="JAIZAY010000009">
    <property type="protein sequence ID" value="KAJ8036054.1"/>
    <property type="molecule type" value="Genomic_DNA"/>
</dbReference>
<gene>
    <name evidence="6" type="ORF">HOLleu_19917</name>
</gene>
<dbReference type="InterPro" id="IPR015415">
    <property type="entry name" value="Spast_Vps4_C"/>
</dbReference>
<reference evidence="6" key="1">
    <citation type="submission" date="2021-10" db="EMBL/GenBank/DDBJ databases">
        <title>Tropical sea cucumber genome reveals ecological adaptation and Cuvierian tubules defense mechanism.</title>
        <authorList>
            <person name="Chen T."/>
        </authorList>
    </citation>
    <scope>NUCLEOTIDE SEQUENCE</scope>
    <source>
        <strain evidence="6">Nanhai2018</strain>
        <tissue evidence="6">Muscle</tissue>
    </source>
</reference>
<proteinExistence type="inferred from homology"/>
<evidence type="ECO:0000256" key="3">
    <source>
        <dbReference type="ARBA" id="ARBA00022840"/>
    </source>
</evidence>
<dbReference type="GO" id="GO:0005524">
    <property type="term" value="F:ATP binding"/>
    <property type="evidence" value="ECO:0007669"/>
    <property type="project" value="UniProtKB-KW"/>
</dbReference>
<dbReference type="Pfam" id="PF17862">
    <property type="entry name" value="AAA_lid_3"/>
    <property type="match status" value="1"/>
</dbReference>
<keyword evidence="3 4" id="KW-0067">ATP-binding</keyword>
<keyword evidence="2 4" id="KW-0547">Nucleotide-binding</keyword>
<dbReference type="PROSITE" id="PS00674">
    <property type="entry name" value="AAA"/>
    <property type="match status" value="1"/>
</dbReference>
<dbReference type="Gene3D" id="3.40.50.300">
    <property type="entry name" value="P-loop containing nucleotide triphosphate hydrolases"/>
    <property type="match status" value="1"/>
</dbReference>
<sequence length="393" mass="44283">MIEGCQHSADVIDDIAKRDPCTIRQAALDQLSITLQHHLKVLRTKKLQLDSGLPIFHNLQASSQDAKGKDDKGRHLAIEETIVTPGSVSFDDVAGLKEAKQLLKEAIIMPLQYPHLFTGGRQPWKRILLYGPPGTGKTRLAQAISTEINSTFYSVSSSDLVSCWVGESEKLIKELFKHATSQEGTSVIFIDEIDSICRTRSLREEEHTRRIKTELLKQMEGADNITGKDKIFLMCATNRPWELDSAFLRRFQKRIYIPLPDLDARKVLFKIRSAATDIKLTKEELEDFAKQTAGYSGSDLANLILSASFEPIRDMQKATHWTKLQNQMFSPSSPYQSGAIQGTLTDFPRDKVQPRSVSLSDLRKSLKSCPKSVHEEELKQFEDFTKQLGHNGI</sequence>
<evidence type="ECO:0000256" key="2">
    <source>
        <dbReference type="ARBA" id="ARBA00022741"/>
    </source>
</evidence>
<keyword evidence="7" id="KW-1185">Reference proteome</keyword>
<dbReference type="InterPro" id="IPR003959">
    <property type="entry name" value="ATPase_AAA_core"/>
</dbReference>
<dbReference type="Pfam" id="PF00004">
    <property type="entry name" value="AAA"/>
    <property type="match status" value="1"/>
</dbReference>
<dbReference type="InterPro" id="IPR050304">
    <property type="entry name" value="MT-severing_AAA_ATPase"/>
</dbReference>
<dbReference type="PANTHER" id="PTHR23074:SF72">
    <property type="entry name" value="VACUOLAR PROTEIN SORTING-ASSOCIATED PROTEIN 4B"/>
    <property type="match status" value="1"/>
</dbReference>
<dbReference type="InterPro" id="IPR027417">
    <property type="entry name" value="P-loop_NTPase"/>
</dbReference>
<dbReference type="AlphaFoldDB" id="A0A9Q1C0R4"/>
<organism evidence="6 7">
    <name type="scientific">Holothuria leucospilota</name>
    <name type="common">Black long sea cucumber</name>
    <name type="synonym">Mertensiothuria leucospilota</name>
    <dbReference type="NCBI Taxonomy" id="206669"/>
    <lineage>
        <taxon>Eukaryota</taxon>
        <taxon>Metazoa</taxon>
        <taxon>Echinodermata</taxon>
        <taxon>Eleutherozoa</taxon>
        <taxon>Echinozoa</taxon>
        <taxon>Holothuroidea</taxon>
        <taxon>Aspidochirotacea</taxon>
        <taxon>Aspidochirotida</taxon>
        <taxon>Holothuriidae</taxon>
        <taxon>Holothuria</taxon>
    </lineage>
</organism>
<name>A0A9Q1C0R4_HOLLE</name>
<dbReference type="FunFam" id="3.40.50.300:FF:001003">
    <property type="entry name" value="Vacuolar protein sorting-associated protein 4"/>
    <property type="match status" value="1"/>
</dbReference>
<dbReference type="SUPFAM" id="SSF52540">
    <property type="entry name" value="P-loop containing nucleoside triphosphate hydrolases"/>
    <property type="match status" value="1"/>
</dbReference>
<dbReference type="GO" id="GO:0016197">
    <property type="term" value="P:endosomal transport"/>
    <property type="evidence" value="ECO:0007669"/>
    <property type="project" value="TreeGrafter"/>
</dbReference>
<dbReference type="Proteomes" id="UP001152320">
    <property type="component" value="Chromosome 9"/>
</dbReference>
<dbReference type="Gene3D" id="1.10.8.60">
    <property type="match status" value="1"/>
</dbReference>
<feature type="domain" description="AAA+ ATPase" evidence="5">
    <location>
        <begin position="123"/>
        <end position="261"/>
    </location>
</feature>
<dbReference type="Pfam" id="PF09336">
    <property type="entry name" value="Vps4_C"/>
    <property type="match status" value="1"/>
</dbReference>
<evidence type="ECO:0000313" key="7">
    <source>
        <dbReference type="Proteomes" id="UP001152320"/>
    </source>
</evidence>
<dbReference type="OrthoDB" id="5334845at2759"/>
<protein>
    <submittedName>
        <fullName evidence="6">Vacuolar protein sorting-associated protein 4</fullName>
    </submittedName>
</protein>
<dbReference type="InterPro" id="IPR003593">
    <property type="entry name" value="AAA+_ATPase"/>
</dbReference>
<comment type="caution">
    <text evidence="6">The sequence shown here is derived from an EMBL/GenBank/DDBJ whole genome shotgun (WGS) entry which is preliminary data.</text>
</comment>
<evidence type="ECO:0000313" key="6">
    <source>
        <dbReference type="EMBL" id="KAJ8036054.1"/>
    </source>
</evidence>
<dbReference type="GO" id="GO:0016887">
    <property type="term" value="F:ATP hydrolysis activity"/>
    <property type="evidence" value="ECO:0007669"/>
    <property type="project" value="InterPro"/>
</dbReference>
<accession>A0A9Q1C0R4</accession>
<dbReference type="PANTHER" id="PTHR23074">
    <property type="entry name" value="AAA DOMAIN-CONTAINING"/>
    <property type="match status" value="1"/>
</dbReference>
<evidence type="ECO:0000256" key="1">
    <source>
        <dbReference type="ARBA" id="ARBA00006914"/>
    </source>
</evidence>
<dbReference type="GO" id="GO:0007033">
    <property type="term" value="P:vacuole organization"/>
    <property type="evidence" value="ECO:0007669"/>
    <property type="project" value="TreeGrafter"/>
</dbReference>
<dbReference type="InterPro" id="IPR041569">
    <property type="entry name" value="AAA_lid_3"/>
</dbReference>
<evidence type="ECO:0000259" key="5">
    <source>
        <dbReference type="SMART" id="SM00382"/>
    </source>
</evidence>
<evidence type="ECO:0000256" key="4">
    <source>
        <dbReference type="RuleBase" id="RU003651"/>
    </source>
</evidence>
<comment type="similarity">
    <text evidence="1 4">Belongs to the AAA ATPase family.</text>
</comment>
<dbReference type="InterPro" id="IPR003960">
    <property type="entry name" value="ATPase_AAA_CS"/>
</dbReference>
<dbReference type="SMART" id="SM00382">
    <property type="entry name" value="AAA"/>
    <property type="match status" value="1"/>
</dbReference>